<feature type="transmembrane region" description="Helical" evidence="2">
    <location>
        <begin position="48"/>
        <end position="66"/>
    </location>
</feature>
<sequence length="139" mass="14894">QHGASTGGCALSCARRSSCCSSSSRSSSSKSWCCSTGRSRSTSTSSTSLLLLLLLLLLRAFLGASFQVHFASSFQILFADWSCWRKECAIRCGAAGCPWRCSAAAAAAAGEQHGGRTRRSWSCSIWRRATGCQWPRGWA</sequence>
<name>U6L1L5_EIMTE</name>
<dbReference type="VEuPathDB" id="ToxoDB:ETH_00040070"/>
<keyword evidence="2" id="KW-0812">Transmembrane</keyword>
<keyword evidence="2" id="KW-1133">Transmembrane helix</keyword>
<dbReference type="RefSeq" id="XP_013232410.1">
    <property type="nucleotide sequence ID" value="XM_013376956.1"/>
</dbReference>
<dbReference type="GeneID" id="25257054"/>
<keyword evidence="4" id="KW-1185">Reference proteome</keyword>
<evidence type="ECO:0000256" key="1">
    <source>
        <dbReference type="SAM" id="MobiDB-lite"/>
    </source>
</evidence>
<dbReference type="AlphaFoldDB" id="U6L1L5"/>
<accession>U6L1L5</accession>
<evidence type="ECO:0000313" key="3">
    <source>
        <dbReference type="EMBL" id="CDJ41660.1"/>
    </source>
</evidence>
<proteinExistence type="predicted"/>
<reference evidence="3" key="1">
    <citation type="submission" date="2013-10" db="EMBL/GenBank/DDBJ databases">
        <title>Genomic analysis of the causative agents of coccidiosis in chickens.</title>
        <authorList>
            <person name="Reid A.J."/>
            <person name="Blake D."/>
            <person name="Billington K."/>
            <person name="Browne H."/>
            <person name="Dunn M."/>
            <person name="Hung S."/>
            <person name="Kawahara F."/>
            <person name="Miranda-Saavedra D."/>
            <person name="Mourier T."/>
            <person name="Nagra H."/>
            <person name="Otto T.D."/>
            <person name="Rawlings N."/>
            <person name="Sanchez A."/>
            <person name="Sanders M."/>
            <person name="Subramaniam C."/>
            <person name="Tay Y."/>
            <person name="Dear P."/>
            <person name="Doerig C."/>
            <person name="Gruber A."/>
            <person name="Parkinson J."/>
            <person name="Shirley M."/>
            <person name="Wan K.L."/>
            <person name="Berriman M."/>
            <person name="Tomley F."/>
            <person name="Pain A."/>
        </authorList>
    </citation>
    <scope>NUCLEOTIDE SEQUENCE [LARGE SCALE GENOMIC DNA]</scope>
    <source>
        <strain evidence="3">Houghton</strain>
    </source>
</reference>
<feature type="region of interest" description="Disordered" evidence="1">
    <location>
        <begin position="18"/>
        <end position="43"/>
    </location>
</feature>
<gene>
    <name evidence="3" type="ORF">ETH_00040070</name>
</gene>
<dbReference type="Proteomes" id="UP000030747">
    <property type="component" value="Unassembled WGS sequence"/>
</dbReference>
<feature type="non-terminal residue" evidence="3">
    <location>
        <position position="1"/>
    </location>
</feature>
<evidence type="ECO:0000256" key="2">
    <source>
        <dbReference type="SAM" id="Phobius"/>
    </source>
</evidence>
<protein>
    <submittedName>
        <fullName evidence="3">Uncharacterized protein</fullName>
    </submittedName>
</protein>
<organism evidence="3 4">
    <name type="scientific">Eimeria tenella</name>
    <name type="common">Coccidian parasite</name>
    <dbReference type="NCBI Taxonomy" id="5802"/>
    <lineage>
        <taxon>Eukaryota</taxon>
        <taxon>Sar</taxon>
        <taxon>Alveolata</taxon>
        <taxon>Apicomplexa</taxon>
        <taxon>Conoidasida</taxon>
        <taxon>Coccidia</taxon>
        <taxon>Eucoccidiorida</taxon>
        <taxon>Eimeriorina</taxon>
        <taxon>Eimeriidae</taxon>
        <taxon>Eimeria</taxon>
    </lineage>
</organism>
<evidence type="ECO:0000313" key="4">
    <source>
        <dbReference type="Proteomes" id="UP000030747"/>
    </source>
</evidence>
<reference evidence="3" key="2">
    <citation type="submission" date="2013-10" db="EMBL/GenBank/DDBJ databases">
        <authorList>
            <person name="Aslett M."/>
        </authorList>
    </citation>
    <scope>NUCLEOTIDE SEQUENCE [LARGE SCALE GENOMIC DNA]</scope>
    <source>
        <strain evidence="3">Houghton</strain>
    </source>
</reference>
<dbReference type="EMBL" id="HG675653">
    <property type="protein sequence ID" value="CDJ41660.1"/>
    <property type="molecule type" value="Genomic_DNA"/>
</dbReference>
<keyword evidence="2" id="KW-0472">Membrane</keyword>